<dbReference type="AlphaFoldDB" id="A0A445AQD2"/>
<gene>
    <name evidence="1" type="ORF">Ahy_B01g052760</name>
</gene>
<keyword evidence="2" id="KW-1185">Reference proteome</keyword>
<evidence type="ECO:0000313" key="2">
    <source>
        <dbReference type="Proteomes" id="UP000289738"/>
    </source>
</evidence>
<organism evidence="1 2">
    <name type="scientific">Arachis hypogaea</name>
    <name type="common">Peanut</name>
    <dbReference type="NCBI Taxonomy" id="3818"/>
    <lineage>
        <taxon>Eukaryota</taxon>
        <taxon>Viridiplantae</taxon>
        <taxon>Streptophyta</taxon>
        <taxon>Embryophyta</taxon>
        <taxon>Tracheophyta</taxon>
        <taxon>Spermatophyta</taxon>
        <taxon>Magnoliopsida</taxon>
        <taxon>eudicotyledons</taxon>
        <taxon>Gunneridae</taxon>
        <taxon>Pentapetalae</taxon>
        <taxon>rosids</taxon>
        <taxon>fabids</taxon>
        <taxon>Fabales</taxon>
        <taxon>Fabaceae</taxon>
        <taxon>Papilionoideae</taxon>
        <taxon>50 kb inversion clade</taxon>
        <taxon>dalbergioids sensu lato</taxon>
        <taxon>Dalbergieae</taxon>
        <taxon>Pterocarpus clade</taxon>
        <taxon>Arachis</taxon>
    </lineage>
</organism>
<reference evidence="1 2" key="1">
    <citation type="submission" date="2019-01" db="EMBL/GenBank/DDBJ databases">
        <title>Sequencing of cultivated peanut Arachis hypogaea provides insights into genome evolution and oil improvement.</title>
        <authorList>
            <person name="Chen X."/>
        </authorList>
    </citation>
    <scope>NUCLEOTIDE SEQUENCE [LARGE SCALE GENOMIC DNA]</scope>
    <source>
        <strain evidence="2">cv. Fuhuasheng</strain>
        <tissue evidence="1">Leaves</tissue>
    </source>
</reference>
<dbReference type="EMBL" id="SDMP01000011">
    <property type="protein sequence ID" value="RYR28615.1"/>
    <property type="molecule type" value="Genomic_DNA"/>
</dbReference>
<dbReference type="Proteomes" id="UP000289738">
    <property type="component" value="Chromosome B01"/>
</dbReference>
<comment type="caution">
    <text evidence="1">The sequence shown here is derived from an EMBL/GenBank/DDBJ whole genome shotgun (WGS) entry which is preliminary data.</text>
</comment>
<accession>A0A445AQD2</accession>
<sequence length="93" mass="10642">MDEIRKIYQHEFVPVGHPSKWSADTEPQLISNSALRRGGKGRPKSTRYLNEMDIRQMRGPRQCNFCREESHSRSRCPHCLGSSSGGTTIIVKR</sequence>
<protein>
    <submittedName>
        <fullName evidence="1">Uncharacterized protein</fullName>
    </submittedName>
</protein>
<proteinExistence type="predicted"/>
<evidence type="ECO:0000313" key="1">
    <source>
        <dbReference type="EMBL" id="RYR28615.1"/>
    </source>
</evidence>
<name>A0A445AQD2_ARAHY</name>